<feature type="transmembrane region" description="Helical" evidence="7">
    <location>
        <begin position="756"/>
        <end position="783"/>
    </location>
</feature>
<feature type="transmembrane region" description="Helical" evidence="7">
    <location>
        <begin position="266"/>
        <end position="288"/>
    </location>
</feature>
<keyword evidence="3 7" id="KW-0812">Transmembrane</keyword>
<keyword evidence="5 7" id="KW-0472">Membrane</keyword>
<dbReference type="EMBL" id="CP011058">
    <property type="protein sequence ID" value="AJY77656.1"/>
    <property type="molecule type" value="Genomic_DNA"/>
</dbReference>
<dbReference type="RefSeq" id="WP_045673193.1">
    <property type="nucleotide sequence ID" value="NZ_CP011058.1"/>
</dbReference>
<feature type="transmembrane region" description="Helical" evidence="7">
    <location>
        <begin position="323"/>
        <end position="343"/>
    </location>
</feature>
<dbReference type="PANTHER" id="PTHR30572:SF4">
    <property type="entry name" value="ABC TRANSPORTER PERMEASE YTRF"/>
    <property type="match status" value="1"/>
</dbReference>
<dbReference type="GO" id="GO:0005886">
    <property type="term" value="C:plasma membrane"/>
    <property type="evidence" value="ECO:0007669"/>
    <property type="project" value="UniProtKB-SubCell"/>
</dbReference>
<dbReference type="Proteomes" id="UP000032633">
    <property type="component" value="Chromosome"/>
</dbReference>
<name>A0A0D5NQZ1_9BACL</name>
<keyword evidence="2" id="KW-1003">Cell membrane</keyword>
<sequence length="838" mass="91743">MIRTNNGKTVSKLAIKSLKANRLRNVVIVSAVVLTTLLLTSVFTMALSINKSMERAKMKTAGSDFHGSFKYLTSEEAEKLIRHPSVKEYGKTVLVGNAIGDAFKSAPLEISQIDSSIAKHSFVNFVEGGLPDGENEIATSTWILDLLGVPHETGATFSLDIDIDGKAVSKEFVLSGFFEADQYVAMSGQAFVSEAFVWNYVSHIDPEQSKAHGTYVNTTRLDVMFNNSFGIEKKIRNVLSDTGLDAPYGVNWAYASVSLFENPMNVIPYVALILIIMLSGYLLIYNIFHISVVRDIKFYGLLKTIGTTPRQVRKIISIQANRLYVAALPIGLASGYGIGRWVASLMTAVSSEAEPAYSASPIIFIGAALFSYMTLRVAASRPGRTAAKISPVEAVRYSGVSGGGGRKVKRSVNGAKLSRMSLGNLLRQKKKLLLMLASLSLSITLFSMIFTVISSLDMNKYLNAFISGDFVVKAETDTRGRIDKSRSALTADVSRALGAIDGVEGVDNVYFKPDTFAVDDTIRAVLEPLAAAEDPNTPSFTSILKRGEIDLQLHGIDSGWYDVIQKSDIVAGTFDRKKFNSGDYALITEAILGGDDYISYYKPGDKIKPDGMEKSYEVMAVLKVEALYAAGTKHYNTAGYKVFFPAAEFRTAFKNPLILSATLHADPAKLDQVENAAKAITDSNNGLTMKSREDYKKELDGFIRIFQTVGYGLSFIVALIGVLNYMNTVITGVITRRNEFAVLESIGMTRKQMKKMLVYEGLYSVLFTTLIVGTAGLLLTYLVAKNIAENMAFTVFHMNVLPVAAVIPMLAIISYTVTVYAYRMLSKATIVERLREVE</sequence>
<evidence type="ECO:0000256" key="7">
    <source>
        <dbReference type="SAM" id="Phobius"/>
    </source>
</evidence>
<keyword evidence="4 7" id="KW-1133">Transmembrane helix</keyword>
<feature type="transmembrane region" description="Helical" evidence="7">
    <location>
        <begin position="711"/>
        <end position="735"/>
    </location>
</feature>
<comment type="similarity">
    <text evidence="6">Belongs to the ABC-4 integral membrane protein family.</text>
</comment>
<dbReference type="KEGG" id="pbj:VN24_10960"/>
<evidence type="ECO:0000256" key="2">
    <source>
        <dbReference type="ARBA" id="ARBA00022475"/>
    </source>
</evidence>
<reference evidence="9 10" key="1">
    <citation type="journal article" date="2015" name="J. Biotechnol.">
        <title>Complete genome sequence of Paenibacillus beijingensis 7188(T) (=DSM 24997(T)), a novel rhizobacterium from jujube garden soil.</title>
        <authorList>
            <person name="Kwak Y."/>
            <person name="Shin J.H."/>
        </authorList>
    </citation>
    <scope>NUCLEOTIDE SEQUENCE [LARGE SCALE GENOMIC DNA]</scope>
    <source>
        <strain evidence="9 10">DSM 24997</strain>
    </source>
</reference>
<dbReference type="PANTHER" id="PTHR30572">
    <property type="entry name" value="MEMBRANE COMPONENT OF TRANSPORTER-RELATED"/>
    <property type="match status" value="1"/>
</dbReference>
<dbReference type="InterPro" id="IPR003838">
    <property type="entry name" value="ABC3_permease_C"/>
</dbReference>
<feature type="transmembrane region" description="Helical" evidence="7">
    <location>
        <begin position="803"/>
        <end position="825"/>
    </location>
</feature>
<gene>
    <name evidence="9" type="ORF">VN24_10960</name>
</gene>
<evidence type="ECO:0000313" key="9">
    <source>
        <dbReference type="EMBL" id="AJY77656.1"/>
    </source>
</evidence>
<protein>
    <recommendedName>
        <fullName evidence="8">ABC3 transporter permease C-terminal domain-containing protein</fullName>
    </recommendedName>
</protein>
<evidence type="ECO:0000256" key="3">
    <source>
        <dbReference type="ARBA" id="ARBA00022692"/>
    </source>
</evidence>
<dbReference type="GO" id="GO:0022857">
    <property type="term" value="F:transmembrane transporter activity"/>
    <property type="evidence" value="ECO:0007669"/>
    <property type="project" value="TreeGrafter"/>
</dbReference>
<dbReference type="HOGENOM" id="CLU_010964_1_0_9"/>
<dbReference type="PATRIC" id="fig|1126833.4.peg.2413"/>
<evidence type="ECO:0000256" key="6">
    <source>
        <dbReference type="ARBA" id="ARBA00038076"/>
    </source>
</evidence>
<feature type="domain" description="ABC3 transporter permease C-terminal" evidence="8">
    <location>
        <begin position="713"/>
        <end position="829"/>
    </location>
</feature>
<dbReference type="InterPro" id="IPR050250">
    <property type="entry name" value="Macrolide_Exporter_MacB"/>
</dbReference>
<comment type="subcellular location">
    <subcellularLocation>
        <location evidence="1">Cell membrane</location>
        <topology evidence="1">Multi-pass membrane protein</topology>
    </subcellularLocation>
</comment>
<dbReference type="AlphaFoldDB" id="A0A0D5NQZ1"/>
<dbReference type="Pfam" id="PF02687">
    <property type="entry name" value="FtsX"/>
    <property type="match status" value="2"/>
</dbReference>
<keyword evidence="10" id="KW-1185">Reference proteome</keyword>
<feature type="transmembrane region" description="Helical" evidence="7">
    <location>
        <begin position="355"/>
        <end position="375"/>
    </location>
</feature>
<feature type="transmembrane region" description="Helical" evidence="7">
    <location>
        <begin position="26"/>
        <end position="49"/>
    </location>
</feature>
<dbReference type="OrthoDB" id="1694171at2"/>
<reference evidence="10" key="2">
    <citation type="submission" date="2015-03" db="EMBL/GenBank/DDBJ databases">
        <title>Genome sequence of Paenibacillus beijingensis strain DSM 24997T.</title>
        <authorList>
            <person name="Kwak Y."/>
            <person name="Shin J.-H."/>
        </authorList>
    </citation>
    <scope>NUCLEOTIDE SEQUENCE [LARGE SCALE GENOMIC DNA]</scope>
    <source>
        <strain evidence="10">DSM 24997</strain>
    </source>
</reference>
<dbReference type="STRING" id="1126833.VN24_10960"/>
<feature type="transmembrane region" description="Helical" evidence="7">
    <location>
        <begin position="432"/>
        <end position="453"/>
    </location>
</feature>
<evidence type="ECO:0000259" key="8">
    <source>
        <dbReference type="Pfam" id="PF02687"/>
    </source>
</evidence>
<accession>A0A0D5NQZ1</accession>
<proteinExistence type="inferred from homology"/>
<evidence type="ECO:0000256" key="4">
    <source>
        <dbReference type="ARBA" id="ARBA00022989"/>
    </source>
</evidence>
<evidence type="ECO:0000256" key="5">
    <source>
        <dbReference type="ARBA" id="ARBA00023136"/>
    </source>
</evidence>
<evidence type="ECO:0000313" key="10">
    <source>
        <dbReference type="Proteomes" id="UP000032633"/>
    </source>
</evidence>
<evidence type="ECO:0000256" key="1">
    <source>
        <dbReference type="ARBA" id="ARBA00004651"/>
    </source>
</evidence>
<organism evidence="9 10">
    <name type="scientific">Paenibacillus beijingensis</name>
    <dbReference type="NCBI Taxonomy" id="1126833"/>
    <lineage>
        <taxon>Bacteria</taxon>
        <taxon>Bacillati</taxon>
        <taxon>Bacillota</taxon>
        <taxon>Bacilli</taxon>
        <taxon>Bacillales</taxon>
        <taxon>Paenibacillaceae</taxon>
        <taxon>Paenibacillus</taxon>
    </lineage>
</organism>
<feature type="domain" description="ABC3 transporter permease C-terminal" evidence="8">
    <location>
        <begin position="271"/>
        <end position="371"/>
    </location>
</feature>